<gene>
    <name evidence="1" type="ORF">HINF_LOCUS1333</name>
</gene>
<proteinExistence type="predicted"/>
<sequence length="453" mass="49975">MIQIQLIISQEMQVKAINRLQCNIRAEKAGNSHIFCIRIQYIANILITKNIDFAQDSQTVQNQQHHVFKGTQYAQGLEISSEVNHNLLNTQYLGFSAFGYPDKLLLKFVQINLSVQQQYSTVHFFCVNVNMLQIMHSSLNAKVTANNVTSIAQIVFIKLTADRINILADYTGSYVSGLFVQVNAQTQIQIKNIKMFGLLNGSSLVSQIILAPTNGQIQVEGTICIQIEGNSCTNCYQLSMSTCCPFDAKVVQPDDFYSCSCVDQTKTIMNFDVLNSTSCVCKDNHYVKQETCGVCPSDSSSIKNSNACVCNQQNQIFNADEAQCDCIVQHTTKVSGVCQCPLGSQLENGQCKCTTGATMSPQGNCICPAGASISQAGTCECTVLGSVYINNQCKCTTDYSEITDVIRSKSNTFCKNIKLCCTKISTTIFGLELFYRCSDTKQYQDCIEVDNVT</sequence>
<dbReference type="Proteomes" id="UP001642409">
    <property type="component" value="Unassembled WGS sequence"/>
</dbReference>
<name>A0ABP1GH25_9EUKA</name>
<evidence type="ECO:0000313" key="1">
    <source>
        <dbReference type="EMBL" id="CAL5971393.1"/>
    </source>
</evidence>
<protein>
    <submittedName>
        <fullName evidence="1">Hypothetical_protein</fullName>
    </submittedName>
</protein>
<accession>A0ABP1GH25</accession>
<organism evidence="1 2">
    <name type="scientific">Hexamita inflata</name>
    <dbReference type="NCBI Taxonomy" id="28002"/>
    <lineage>
        <taxon>Eukaryota</taxon>
        <taxon>Metamonada</taxon>
        <taxon>Diplomonadida</taxon>
        <taxon>Hexamitidae</taxon>
        <taxon>Hexamitinae</taxon>
        <taxon>Hexamita</taxon>
    </lineage>
</organism>
<evidence type="ECO:0000313" key="2">
    <source>
        <dbReference type="Proteomes" id="UP001642409"/>
    </source>
</evidence>
<comment type="caution">
    <text evidence="1">The sequence shown here is derived from an EMBL/GenBank/DDBJ whole genome shotgun (WGS) entry which is preliminary data.</text>
</comment>
<reference evidence="1 2" key="1">
    <citation type="submission" date="2024-07" db="EMBL/GenBank/DDBJ databases">
        <authorList>
            <person name="Akdeniz Z."/>
        </authorList>
    </citation>
    <scope>NUCLEOTIDE SEQUENCE [LARGE SCALE GENOMIC DNA]</scope>
</reference>
<dbReference type="EMBL" id="CAXDID020000002">
    <property type="protein sequence ID" value="CAL5971393.1"/>
    <property type="molecule type" value="Genomic_DNA"/>
</dbReference>
<keyword evidence="2" id="KW-1185">Reference proteome</keyword>